<dbReference type="Pfam" id="PF13360">
    <property type="entry name" value="PQQ_2"/>
    <property type="match status" value="1"/>
</dbReference>
<feature type="chain" id="PRO_5041397527" description="Pyrrolo-quinoline quinone repeat domain-containing protein" evidence="1">
    <location>
        <begin position="22"/>
        <end position="454"/>
    </location>
</feature>
<dbReference type="InterPro" id="IPR018391">
    <property type="entry name" value="PQQ_b-propeller_rpt"/>
</dbReference>
<keyword evidence="1" id="KW-0732">Signal</keyword>
<evidence type="ECO:0000313" key="4">
    <source>
        <dbReference type="Proteomes" id="UP001189619"/>
    </source>
</evidence>
<keyword evidence="4" id="KW-1185">Reference proteome</keyword>
<dbReference type="Gene3D" id="2.80.10.50">
    <property type="match status" value="1"/>
</dbReference>
<dbReference type="InterPro" id="IPR015943">
    <property type="entry name" value="WD40/YVTN_repeat-like_dom_sf"/>
</dbReference>
<dbReference type="PANTHER" id="PTHR34512">
    <property type="entry name" value="CELL SURFACE PROTEIN"/>
    <property type="match status" value="1"/>
</dbReference>
<dbReference type="PANTHER" id="PTHR34512:SF30">
    <property type="entry name" value="OUTER MEMBRANE PROTEIN ASSEMBLY FACTOR BAMB"/>
    <property type="match status" value="1"/>
</dbReference>
<dbReference type="EMBL" id="OY569118">
    <property type="protein sequence ID" value="CAJ1002312.1"/>
    <property type="molecule type" value="Genomic_DNA"/>
</dbReference>
<dbReference type="Proteomes" id="UP001189619">
    <property type="component" value="Chromosome"/>
</dbReference>
<proteinExistence type="predicted"/>
<evidence type="ECO:0000256" key="1">
    <source>
        <dbReference type="SAM" id="SignalP"/>
    </source>
</evidence>
<dbReference type="InterPro" id="IPR011047">
    <property type="entry name" value="Quinoprotein_ADH-like_sf"/>
</dbReference>
<name>A0AA48M6S9_9BACL</name>
<gene>
    <name evidence="3" type="ORF">BSPP4475_08295</name>
</gene>
<evidence type="ECO:0000259" key="2">
    <source>
        <dbReference type="Pfam" id="PF13360"/>
    </source>
</evidence>
<dbReference type="Gene3D" id="2.130.10.10">
    <property type="entry name" value="YVTN repeat-like/Quinoprotein amine dehydrogenase"/>
    <property type="match status" value="2"/>
</dbReference>
<dbReference type="SMART" id="SM00564">
    <property type="entry name" value="PQQ"/>
    <property type="match status" value="7"/>
</dbReference>
<evidence type="ECO:0000313" key="3">
    <source>
        <dbReference type="EMBL" id="CAJ1002312.1"/>
    </source>
</evidence>
<dbReference type="RefSeq" id="WP_304415390.1">
    <property type="nucleotide sequence ID" value="NZ_OY569118.1"/>
</dbReference>
<organism evidence="3 4">
    <name type="scientific">Brevibacillus aydinogluensis</name>
    <dbReference type="NCBI Taxonomy" id="927786"/>
    <lineage>
        <taxon>Bacteria</taxon>
        <taxon>Bacillati</taxon>
        <taxon>Bacillota</taxon>
        <taxon>Bacilli</taxon>
        <taxon>Bacillales</taxon>
        <taxon>Paenibacillaceae</taxon>
        <taxon>Brevibacillus</taxon>
    </lineage>
</organism>
<dbReference type="SUPFAM" id="SSF50998">
    <property type="entry name" value="Quinoprotein alcohol dehydrogenase-like"/>
    <property type="match status" value="2"/>
</dbReference>
<sequence>MNKRKFAISLLTSLVFSTGFASQQYAFASGQFVQGDQYEQGAYDLNAQQPMSFNWTRNSRFNAIDSNPNLKWKFSPTTTYKDFDSSAAVGSDGTIYTGSGNGYFYAFNPDGTVKWNFNTKNYSGSDVGASSPVIASDGTIYVGAAGLFAFNPDGTLKWFAQLKAVTQTPVIGNDGTIYVTTNAQKLYAINPDGTTKWEFALSNYANGAPAIAEDGTIYIATISTGTARAALHAINPDGTEKWKYDFTPGFGFSGFGSVAIASDGTIYVGNNDKNLYAINPDGTLKWKFATGGKITATPVIGEDGTIYFGSFDYNFYAVNPNGTLKWSYNTGFNILGSPILDKEGDVIFSTGNVGTVYCLKPDGSLKWKLEGFSNVYTSPSIMEDGTIIIGDYKGLSAIGGLVDSTDPCETIHQLEELINSGLKSQSDIDEANNLLQSLRARLDQYQNQIDAAQQ</sequence>
<feature type="signal peptide" evidence="1">
    <location>
        <begin position="1"/>
        <end position="21"/>
    </location>
</feature>
<dbReference type="AlphaFoldDB" id="A0AA48M6S9"/>
<feature type="domain" description="Pyrrolo-quinoline quinone repeat" evidence="2">
    <location>
        <begin position="149"/>
        <end position="326"/>
    </location>
</feature>
<dbReference type="InterPro" id="IPR002372">
    <property type="entry name" value="PQQ_rpt_dom"/>
</dbReference>
<dbReference type="KEGG" id="bayd:BSPP4475_08295"/>
<protein>
    <recommendedName>
        <fullName evidence="2">Pyrrolo-quinoline quinone repeat domain-containing protein</fullName>
    </recommendedName>
</protein>
<accession>A0AA48M6S9</accession>
<reference evidence="3" key="1">
    <citation type="submission" date="2023-07" db="EMBL/GenBank/DDBJ databases">
        <authorList>
            <person name="Ivanov I."/>
            <person name="Teneva D."/>
            <person name="Stoikov I."/>
        </authorList>
    </citation>
    <scope>NUCLEOTIDE SEQUENCE</scope>
    <source>
        <strain evidence="3">4475</strain>
    </source>
</reference>